<protein>
    <submittedName>
        <fullName evidence="1">Uncharacterized protein</fullName>
    </submittedName>
</protein>
<dbReference type="AlphaFoldDB" id="A0A919GX92"/>
<dbReference type="Proteomes" id="UP000600026">
    <property type="component" value="Unassembled WGS sequence"/>
</dbReference>
<evidence type="ECO:0000313" key="2">
    <source>
        <dbReference type="Proteomes" id="UP000600026"/>
    </source>
</evidence>
<proteinExistence type="predicted"/>
<evidence type="ECO:0000313" key="1">
    <source>
        <dbReference type="EMBL" id="GHI86607.1"/>
    </source>
</evidence>
<keyword evidence="2" id="KW-1185">Reference proteome</keyword>
<dbReference type="EMBL" id="BNEE01000006">
    <property type="protein sequence ID" value="GHI86607.1"/>
    <property type="molecule type" value="Genomic_DNA"/>
</dbReference>
<accession>A0A919GX92</accession>
<reference evidence="1" key="1">
    <citation type="submission" date="2020-09" db="EMBL/GenBank/DDBJ databases">
        <title>Whole genome shotgun sequence of Streptomyces xanthophaeus NBRC 12829.</title>
        <authorList>
            <person name="Komaki H."/>
            <person name="Tamura T."/>
        </authorList>
    </citation>
    <scope>NUCLEOTIDE SEQUENCE</scope>
    <source>
        <strain evidence="1">NBRC 12829</strain>
    </source>
</reference>
<name>A0A919GX92_9ACTN</name>
<dbReference type="OrthoDB" id="3543128at2"/>
<comment type="caution">
    <text evidence="1">The sequence shown here is derived from an EMBL/GenBank/DDBJ whole genome shotgun (WGS) entry which is preliminary data.</text>
</comment>
<organism evidence="1 2">
    <name type="scientific">Streptomyces xanthophaeus</name>
    <dbReference type="NCBI Taxonomy" id="67385"/>
    <lineage>
        <taxon>Bacteria</taxon>
        <taxon>Bacillati</taxon>
        <taxon>Actinomycetota</taxon>
        <taxon>Actinomycetes</taxon>
        <taxon>Kitasatosporales</taxon>
        <taxon>Streptomycetaceae</taxon>
        <taxon>Streptomyces</taxon>
    </lineage>
</organism>
<sequence length="121" mass="13115">MYLVHVRLHAPDHTRFPPDAAQMFLGCAHDGEGAEHVSTHTDGPEGPVVGFYLTARSLAAAEHTAVVVCRRALHLHPALAGLSVRDSGAVLVPEYWDGLLRSDGRDMQLQDPSTGNPFHPF</sequence>
<dbReference type="RefSeq" id="WP_157853423.1">
    <property type="nucleotide sequence ID" value="NZ_BNEE01000006.1"/>
</dbReference>
<gene>
    <name evidence="1" type="ORF">Sxan_39710</name>
</gene>